<evidence type="ECO:0000313" key="2">
    <source>
        <dbReference type="EMBL" id="TVU21820.1"/>
    </source>
</evidence>
<reference evidence="2 3" key="1">
    <citation type="journal article" date="2019" name="Sci. Rep.">
        <title>A high-quality genome of Eragrostis curvula grass provides insights into Poaceae evolution and supports new strategies to enhance forage quality.</title>
        <authorList>
            <person name="Carballo J."/>
            <person name="Santos B.A.C.M."/>
            <person name="Zappacosta D."/>
            <person name="Garbus I."/>
            <person name="Selva J.P."/>
            <person name="Gallo C.A."/>
            <person name="Diaz A."/>
            <person name="Albertini E."/>
            <person name="Caccamo M."/>
            <person name="Echenique V."/>
        </authorList>
    </citation>
    <scope>NUCLEOTIDE SEQUENCE [LARGE SCALE GENOMIC DNA]</scope>
    <source>
        <strain evidence="3">cv. Victoria</strain>
        <tissue evidence="2">Leaf</tissue>
    </source>
</reference>
<feature type="non-terminal residue" evidence="2">
    <location>
        <position position="1"/>
    </location>
</feature>
<dbReference type="Proteomes" id="UP000324897">
    <property type="component" value="Unassembled WGS sequence"/>
</dbReference>
<protein>
    <submittedName>
        <fullName evidence="2">Uncharacterized protein</fullName>
    </submittedName>
</protein>
<dbReference type="AlphaFoldDB" id="A0A5J9UF48"/>
<gene>
    <name evidence="2" type="ORF">EJB05_31487</name>
</gene>
<feature type="region of interest" description="Disordered" evidence="1">
    <location>
        <begin position="1"/>
        <end position="31"/>
    </location>
</feature>
<proteinExistence type="predicted"/>
<dbReference type="EMBL" id="RWGY01000026">
    <property type="protein sequence ID" value="TVU21820.1"/>
    <property type="molecule type" value="Genomic_DNA"/>
</dbReference>
<keyword evidence="3" id="KW-1185">Reference proteome</keyword>
<organism evidence="2 3">
    <name type="scientific">Eragrostis curvula</name>
    <name type="common">weeping love grass</name>
    <dbReference type="NCBI Taxonomy" id="38414"/>
    <lineage>
        <taxon>Eukaryota</taxon>
        <taxon>Viridiplantae</taxon>
        <taxon>Streptophyta</taxon>
        <taxon>Embryophyta</taxon>
        <taxon>Tracheophyta</taxon>
        <taxon>Spermatophyta</taxon>
        <taxon>Magnoliopsida</taxon>
        <taxon>Liliopsida</taxon>
        <taxon>Poales</taxon>
        <taxon>Poaceae</taxon>
        <taxon>PACMAD clade</taxon>
        <taxon>Chloridoideae</taxon>
        <taxon>Eragrostideae</taxon>
        <taxon>Eragrostidinae</taxon>
        <taxon>Eragrostis</taxon>
    </lineage>
</organism>
<comment type="caution">
    <text evidence="2">The sequence shown here is derived from an EMBL/GenBank/DDBJ whole genome shotgun (WGS) entry which is preliminary data.</text>
</comment>
<evidence type="ECO:0000256" key="1">
    <source>
        <dbReference type="SAM" id="MobiDB-lite"/>
    </source>
</evidence>
<name>A0A5J9UF48_9POAL</name>
<evidence type="ECO:0000313" key="3">
    <source>
        <dbReference type="Proteomes" id="UP000324897"/>
    </source>
</evidence>
<sequence>MPQGEEQAAVKVGPEGEEAIGGDGQDRKRERAQISWGAGAAVIATFANECKRCLLKVTRKHEPHCRVSNKANTLDLRFLSPAMEAENCSYSHTATDLAKISVVIGPCIQPQCRINYIPDSIRKSILCELV</sequence>
<dbReference type="Gramene" id="TVU21820">
    <property type="protein sequence ID" value="TVU21820"/>
    <property type="gene ID" value="EJB05_31487"/>
</dbReference>
<accession>A0A5J9UF48</accession>